<evidence type="ECO:0000256" key="3">
    <source>
        <dbReference type="ARBA" id="ARBA00023163"/>
    </source>
</evidence>
<dbReference type="PANTHER" id="PTHR44846:SF1">
    <property type="entry name" value="MANNOSYL-D-GLYCERATE TRANSPORT_METABOLISM SYSTEM REPRESSOR MNGR-RELATED"/>
    <property type="match status" value="1"/>
</dbReference>
<organism evidence="5 6">
    <name type="scientific">Rhizosaccharibacter radicis</name>
    <dbReference type="NCBI Taxonomy" id="2782605"/>
    <lineage>
        <taxon>Bacteria</taxon>
        <taxon>Pseudomonadati</taxon>
        <taxon>Pseudomonadota</taxon>
        <taxon>Alphaproteobacteria</taxon>
        <taxon>Acetobacterales</taxon>
        <taxon>Acetobacteraceae</taxon>
        <taxon>Rhizosaccharibacter</taxon>
    </lineage>
</organism>
<dbReference type="EMBL" id="JAMZEJ010000010">
    <property type="protein sequence ID" value="MCQ8242297.1"/>
    <property type="molecule type" value="Genomic_DNA"/>
</dbReference>
<dbReference type="Gene3D" id="1.10.10.10">
    <property type="entry name" value="Winged helix-like DNA-binding domain superfamily/Winged helix DNA-binding domain"/>
    <property type="match status" value="1"/>
</dbReference>
<keyword evidence="3" id="KW-0804">Transcription</keyword>
<dbReference type="Proteomes" id="UP001524547">
    <property type="component" value="Unassembled WGS sequence"/>
</dbReference>
<comment type="caution">
    <text evidence="5">The sequence shown here is derived from an EMBL/GenBank/DDBJ whole genome shotgun (WGS) entry which is preliminary data.</text>
</comment>
<evidence type="ECO:0000256" key="2">
    <source>
        <dbReference type="ARBA" id="ARBA00023125"/>
    </source>
</evidence>
<dbReference type="PRINTS" id="PR00035">
    <property type="entry name" value="HTHGNTR"/>
</dbReference>
<dbReference type="SUPFAM" id="SSF64288">
    <property type="entry name" value="Chorismate lyase-like"/>
    <property type="match status" value="1"/>
</dbReference>
<dbReference type="RefSeq" id="WP_422921049.1">
    <property type="nucleotide sequence ID" value="NZ_JAMZEJ010000010.1"/>
</dbReference>
<protein>
    <submittedName>
        <fullName evidence="5">GntR family transcriptional regulator</fullName>
    </submittedName>
</protein>
<dbReference type="InterPro" id="IPR000524">
    <property type="entry name" value="Tscrpt_reg_HTH_GntR"/>
</dbReference>
<keyword evidence="2" id="KW-0238">DNA-binding</keyword>
<name>A0ABT1W117_9PROT</name>
<dbReference type="PANTHER" id="PTHR44846">
    <property type="entry name" value="MANNOSYL-D-GLYCERATE TRANSPORT/METABOLISM SYSTEM REPRESSOR MNGR-RELATED"/>
    <property type="match status" value="1"/>
</dbReference>
<accession>A0ABT1W117</accession>
<dbReference type="InterPro" id="IPR028978">
    <property type="entry name" value="Chorismate_lyase_/UTRA_dom_sf"/>
</dbReference>
<gene>
    <name evidence="5" type="ORF">NFI88_15800</name>
</gene>
<reference evidence="5 6" key="1">
    <citation type="submission" date="2022-06" db="EMBL/GenBank/DDBJ databases">
        <title>Rhizosaccharibacter gen. nov. sp. nov. KSS12, endophytic bacteria isolated from sugarcane.</title>
        <authorList>
            <person name="Pitiwittayakul N."/>
        </authorList>
    </citation>
    <scope>NUCLEOTIDE SEQUENCE [LARGE SCALE GENOMIC DNA]</scope>
    <source>
        <strain evidence="5 6">KSS12</strain>
    </source>
</reference>
<dbReference type="InterPro" id="IPR011663">
    <property type="entry name" value="UTRA"/>
</dbReference>
<dbReference type="CDD" id="cd07377">
    <property type="entry name" value="WHTH_GntR"/>
    <property type="match status" value="1"/>
</dbReference>
<evidence type="ECO:0000313" key="6">
    <source>
        <dbReference type="Proteomes" id="UP001524547"/>
    </source>
</evidence>
<dbReference type="SMART" id="SM00345">
    <property type="entry name" value="HTH_GNTR"/>
    <property type="match status" value="1"/>
</dbReference>
<dbReference type="PROSITE" id="PS50949">
    <property type="entry name" value="HTH_GNTR"/>
    <property type="match status" value="1"/>
</dbReference>
<dbReference type="Pfam" id="PF00392">
    <property type="entry name" value="GntR"/>
    <property type="match status" value="1"/>
</dbReference>
<sequence>MTSGERDDGVSRNSATALYLQIATHIAARIGRDPAFMDRLPSESELVARYAVSRITVRQALDHLVRRGLVVRRQGRGTFVTEPREQRTTGPAKGLADILAAQGLSPETTLLALEAADAPAEIQQALALSGPRSLFLRRRYSVEGRDAALTEVYYPPSCLGAFGWEDARRHSSLDLLSRFAGIQIGRSDSVIQVRTATEELRRHLDIETQEAVMMIRRVTFSVGGEPCEYSTLYAKAGIAEFAVTTNGEEEAGHLRPRAG</sequence>
<evidence type="ECO:0000313" key="5">
    <source>
        <dbReference type="EMBL" id="MCQ8242297.1"/>
    </source>
</evidence>
<dbReference type="SUPFAM" id="SSF46785">
    <property type="entry name" value="Winged helix' DNA-binding domain"/>
    <property type="match status" value="1"/>
</dbReference>
<dbReference type="Pfam" id="PF07702">
    <property type="entry name" value="UTRA"/>
    <property type="match status" value="1"/>
</dbReference>
<proteinExistence type="predicted"/>
<feature type="domain" description="HTH gntR-type" evidence="4">
    <location>
        <begin position="16"/>
        <end position="83"/>
    </location>
</feature>
<keyword evidence="6" id="KW-1185">Reference proteome</keyword>
<dbReference type="SMART" id="SM00866">
    <property type="entry name" value="UTRA"/>
    <property type="match status" value="1"/>
</dbReference>
<dbReference type="Gene3D" id="3.40.1410.10">
    <property type="entry name" value="Chorismate lyase-like"/>
    <property type="match status" value="1"/>
</dbReference>
<dbReference type="InterPro" id="IPR036388">
    <property type="entry name" value="WH-like_DNA-bd_sf"/>
</dbReference>
<evidence type="ECO:0000256" key="1">
    <source>
        <dbReference type="ARBA" id="ARBA00023015"/>
    </source>
</evidence>
<dbReference type="InterPro" id="IPR036390">
    <property type="entry name" value="WH_DNA-bd_sf"/>
</dbReference>
<evidence type="ECO:0000259" key="4">
    <source>
        <dbReference type="PROSITE" id="PS50949"/>
    </source>
</evidence>
<keyword evidence="1" id="KW-0805">Transcription regulation</keyword>
<dbReference type="InterPro" id="IPR050679">
    <property type="entry name" value="Bact_HTH_transcr_reg"/>
</dbReference>